<feature type="region of interest" description="Disordered" evidence="1">
    <location>
        <begin position="38"/>
        <end position="69"/>
    </location>
</feature>
<keyword evidence="3" id="KW-1185">Reference proteome</keyword>
<evidence type="ECO:0000313" key="2">
    <source>
        <dbReference type="EMBL" id="GGL14912.1"/>
    </source>
</evidence>
<reference evidence="2" key="2">
    <citation type="submission" date="2020-09" db="EMBL/GenBank/DDBJ databases">
        <authorList>
            <person name="Sun Q."/>
            <person name="Zhou Y."/>
        </authorList>
    </citation>
    <scope>NUCLEOTIDE SEQUENCE</scope>
    <source>
        <strain evidence="2">CGMCC 4.7299</strain>
    </source>
</reference>
<comment type="caution">
    <text evidence="2">The sequence shown here is derived from an EMBL/GenBank/DDBJ whole genome shotgun (WGS) entry which is preliminary data.</text>
</comment>
<protein>
    <submittedName>
        <fullName evidence="2">Uncharacterized protein</fullName>
    </submittedName>
</protein>
<reference evidence="2" key="1">
    <citation type="journal article" date="2014" name="Int. J. Syst. Evol. Microbiol.">
        <title>Complete genome sequence of Corynebacterium casei LMG S-19264T (=DSM 44701T), isolated from a smear-ripened cheese.</title>
        <authorList>
            <consortium name="US DOE Joint Genome Institute (JGI-PGF)"/>
            <person name="Walter F."/>
            <person name="Albersmeier A."/>
            <person name="Kalinowski J."/>
            <person name="Ruckert C."/>
        </authorList>
    </citation>
    <scope>NUCLEOTIDE SEQUENCE</scope>
    <source>
        <strain evidence="2">CGMCC 4.7299</strain>
    </source>
</reference>
<name>A0A8J3C6P9_9ACTN</name>
<gene>
    <name evidence="2" type="ORF">GCM10012284_57030</name>
</gene>
<sequence length="69" mass="7539">MPLDKRLAAHRLLGGDVILDDGTQHLELAVIEAHATTPPSRCARGPKVRLRASRPQTPLRAGPDMHSLR</sequence>
<dbReference type="Proteomes" id="UP000656042">
    <property type="component" value="Unassembled WGS sequence"/>
</dbReference>
<accession>A0A8J3C6P9</accession>
<evidence type="ECO:0000256" key="1">
    <source>
        <dbReference type="SAM" id="MobiDB-lite"/>
    </source>
</evidence>
<dbReference type="EMBL" id="BMMX01000045">
    <property type="protein sequence ID" value="GGL14912.1"/>
    <property type="molecule type" value="Genomic_DNA"/>
</dbReference>
<organism evidence="2 3">
    <name type="scientific">Mangrovihabitans endophyticus</name>
    <dbReference type="NCBI Taxonomy" id="1751298"/>
    <lineage>
        <taxon>Bacteria</taxon>
        <taxon>Bacillati</taxon>
        <taxon>Actinomycetota</taxon>
        <taxon>Actinomycetes</taxon>
        <taxon>Micromonosporales</taxon>
        <taxon>Micromonosporaceae</taxon>
        <taxon>Mangrovihabitans</taxon>
    </lineage>
</organism>
<proteinExistence type="predicted"/>
<dbReference type="AlphaFoldDB" id="A0A8J3C6P9"/>
<evidence type="ECO:0000313" key="3">
    <source>
        <dbReference type="Proteomes" id="UP000656042"/>
    </source>
</evidence>